<comment type="similarity">
    <text evidence="1">Belongs to the bacterial solute-binding protein 3 family.</text>
</comment>
<sequence length="299" mass="33089">MIHTTYARDSRRPGVRRPVRTVAALLLATVTACGPSGSSDGKDEKSVLHDTVFIGGKTDQPGFNLHAAHTDRGLEVDLANYLGRELDFNPKFHDVVSAKREQELKERSSALVIATYSITPDRERQVDFVGPYLVTGQGFLIREDYQGLKTEKDVAGKVICTAEGSTSAVAQLPRGTTRHIETDYSTCVRKLQAEAVDAVFTDEALLYGFVEQQKNSKVPLRVAPGITSGQINRYGIGLRKGHTADCKKLLRALHTYLTEEWAADVKAQLPALVHAYPGDWENRFRPDPEDLNRYSSCET</sequence>
<accession>A0ABQ3U549</accession>
<keyword evidence="6" id="KW-1185">Reference proteome</keyword>
<proteinExistence type="inferred from homology"/>
<evidence type="ECO:0000313" key="5">
    <source>
        <dbReference type="EMBL" id="GHJ30734.1"/>
    </source>
</evidence>
<reference evidence="5" key="1">
    <citation type="submission" date="2024-05" db="EMBL/GenBank/DDBJ databases">
        <title>Whole genome shotgun sequence of Streptomyces hygroscopicus NBRC 113678.</title>
        <authorList>
            <person name="Komaki H."/>
            <person name="Tamura T."/>
        </authorList>
    </citation>
    <scope>NUCLEOTIDE SEQUENCE</scope>
    <source>
        <strain evidence="5">N11-34</strain>
    </source>
</reference>
<dbReference type="SMART" id="SM00062">
    <property type="entry name" value="PBPb"/>
    <property type="match status" value="1"/>
</dbReference>
<organism evidence="5 6">
    <name type="scientific">Streptomyces hygroscopicus</name>
    <dbReference type="NCBI Taxonomy" id="1912"/>
    <lineage>
        <taxon>Bacteria</taxon>
        <taxon>Bacillati</taxon>
        <taxon>Actinomycetota</taxon>
        <taxon>Actinomycetes</taxon>
        <taxon>Kitasatosporales</taxon>
        <taxon>Streptomycetaceae</taxon>
        <taxon>Streptomyces</taxon>
        <taxon>Streptomyces violaceusniger group</taxon>
    </lineage>
</organism>
<evidence type="ECO:0000256" key="3">
    <source>
        <dbReference type="ARBA" id="ARBA00022729"/>
    </source>
</evidence>
<comment type="caution">
    <text evidence="5">The sequence shown here is derived from an EMBL/GenBank/DDBJ whole genome shotgun (WGS) entry which is preliminary data.</text>
</comment>
<dbReference type="PANTHER" id="PTHR30085:SF6">
    <property type="entry name" value="ABC TRANSPORTER GLUTAMINE-BINDING PROTEIN GLNH"/>
    <property type="match status" value="1"/>
</dbReference>
<dbReference type="Pfam" id="PF00497">
    <property type="entry name" value="SBP_bac_3"/>
    <property type="match status" value="1"/>
</dbReference>
<protein>
    <submittedName>
        <fullName evidence="5">Glutamate-binding protein</fullName>
    </submittedName>
</protein>
<dbReference type="EMBL" id="BNEK01000005">
    <property type="protein sequence ID" value="GHJ30734.1"/>
    <property type="molecule type" value="Genomic_DNA"/>
</dbReference>
<evidence type="ECO:0000313" key="6">
    <source>
        <dbReference type="Proteomes" id="UP001054854"/>
    </source>
</evidence>
<evidence type="ECO:0000256" key="1">
    <source>
        <dbReference type="ARBA" id="ARBA00010333"/>
    </source>
</evidence>
<evidence type="ECO:0000259" key="4">
    <source>
        <dbReference type="SMART" id="SM00062"/>
    </source>
</evidence>
<dbReference type="SUPFAM" id="SSF53850">
    <property type="entry name" value="Periplasmic binding protein-like II"/>
    <property type="match status" value="1"/>
</dbReference>
<keyword evidence="3" id="KW-0732">Signal</keyword>
<dbReference type="PANTHER" id="PTHR30085">
    <property type="entry name" value="AMINO ACID ABC TRANSPORTER PERMEASE"/>
    <property type="match status" value="1"/>
</dbReference>
<dbReference type="Gene3D" id="3.40.190.10">
    <property type="entry name" value="Periplasmic binding protein-like II"/>
    <property type="match status" value="2"/>
</dbReference>
<gene>
    <name evidence="5" type="ORF">TPA0910_51670</name>
</gene>
<dbReference type="Proteomes" id="UP001054854">
    <property type="component" value="Unassembled WGS sequence"/>
</dbReference>
<keyword evidence="2" id="KW-0813">Transport</keyword>
<name>A0ABQ3U549_STRHY</name>
<feature type="domain" description="Solute-binding protein family 3/N-terminal" evidence="4">
    <location>
        <begin position="51"/>
        <end position="265"/>
    </location>
</feature>
<dbReference type="InterPro" id="IPR001638">
    <property type="entry name" value="Solute-binding_3/MltF_N"/>
</dbReference>
<dbReference type="InterPro" id="IPR051455">
    <property type="entry name" value="Bact_solute-bind_prot3"/>
</dbReference>
<evidence type="ECO:0000256" key="2">
    <source>
        <dbReference type="ARBA" id="ARBA00022448"/>
    </source>
</evidence>